<dbReference type="InterPro" id="IPR050090">
    <property type="entry name" value="Tyrosine_recombinase_XerCD"/>
</dbReference>
<gene>
    <name evidence="8" type="ORF">HHUB_2926</name>
</gene>
<dbReference type="InterPro" id="IPR002104">
    <property type="entry name" value="Integrase_catalytic"/>
</dbReference>
<evidence type="ECO:0000313" key="9">
    <source>
        <dbReference type="Proteomes" id="UP000066737"/>
    </source>
</evidence>
<keyword evidence="1" id="KW-0229">DNA integration</keyword>
<dbReference type="EMBL" id="LN831302">
    <property type="protein sequence ID" value="CQH59218.1"/>
    <property type="molecule type" value="Genomic_DNA"/>
</dbReference>
<dbReference type="STRING" id="1407499.HHUB_2926"/>
<dbReference type="Gene3D" id="1.10.443.10">
    <property type="entry name" value="Intergrase catalytic core"/>
    <property type="match status" value="1"/>
</dbReference>
<name>A0A0U5HVJ9_9EURY</name>
<protein>
    <submittedName>
        <fullName evidence="8">XerC/D-like integrase</fullName>
    </submittedName>
</protein>
<dbReference type="SUPFAM" id="SSF56349">
    <property type="entry name" value="DNA breaking-rejoining enzymes"/>
    <property type="match status" value="1"/>
</dbReference>
<evidence type="ECO:0000259" key="7">
    <source>
        <dbReference type="PROSITE" id="PS51900"/>
    </source>
</evidence>
<evidence type="ECO:0000313" key="8">
    <source>
        <dbReference type="EMBL" id="CQH59218.1"/>
    </source>
</evidence>
<dbReference type="PANTHER" id="PTHR30349:SF92">
    <property type="entry name" value="SITE-SPECIFIC RECOMBINASE"/>
    <property type="match status" value="1"/>
</dbReference>
<keyword evidence="2 4" id="KW-0238">DNA-binding</keyword>
<dbReference type="Pfam" id="PF00589">
    <property type="entry name" value="Phage_integrase"/>
    <property type="match status" value="1"/>
</dbReference>
<dbReference type="GO" id="GO:0015074">
    <property type="term" value="P:DNA integration"/>
    <property type="evidence" value="ECO:0007669"/>
    <property type="project" value="UniProtKB-KW"/>
</dbReference>
<keyword evidence="9" id="KW-1185">Reference proteome</keyword>
<dbReference type="Gene3D" id="1.10.150.130">
    <property type="match status" value="1"/>
</dbReference>
<keyword evidence="3" id="KW-0233">DNA recombination</keyword>
<feature type="domain" description="Core-binding (CB)" evidence="7">
    <location>
        <begin position="9"/>
        <end position="93"/>
    </location>
</feature>
<dbReference type="GO" id="GO:0003677">
    <property type="term" value="F:DNA binding"/>
    <property type="evidence" value="ECO:0007669"/>
    <property type="project" value="UniProtKB-UniRule"/>
</dbReference>
<reference evidence="9" key="1">
    <citation type="journal article" date="2016" name="Environ. Microbiol.">
        <title>The complete genome of a viable archaeum isolated from 123-million-year-old rock salt.</title>
        <authorList>
            <person name="Jaakkola S.T."/>
            <person name="Pfeiffer F."/>
            <person name="Ravantti J.J."/>
            <person name="Guo Q."/>
            <person name="Liu Y."/>
            <person name="Chen X."/>
            <person name="Ma H."/>
            <person name="Yang C."/>
            <person name="Oksanen H.M."/>
            <person name="Bamford D.H."/>
        </authorList>
    </citation>
    <scope>NUCLEOTIDE SEQUENCE</scope>
    <source>
        <strain evidence="9">JI20-1</strain>
    </source>
</reference>
<dbReference type="Proteomes" id="UP000066737">
    <property type="component" value="Chromosome I"/>
</dbReference>
<dbReference type="InterPro" id="IPR010998">
    <property type="entry name" value="Integrase_recombinase_N"/>
</dbReference>
<feature type="compositionally biased region" description="Basic and acidic residues" evidence="5">
    <location>
        <begin position="207"/>
        <end position="216"/>
    </location>
</feature>
<evidence type="ECO:0000256" key="1">
    <source>
        <dbReference type="ARBA" id="ARBA00022908"/>
    </source>
</evidence>
<dbReference type="InterPro" id="IPR013762">
    <property type="entry name" value="Integrase-like_cat_sf"/>
</dbReference>
<accession>A0A0U5HVJ9</accession>
<evidence type="ECO:0000256" key="2">
    <source>
        <dbReference type="ARBA" id="ARBA00023125"/>
    </source>
</evidence>
<sequence>MSRTGTATDYDDGPVGTFLDEMELYGRSTSTIEDYRTTLRQLRAFLAARDTPIEDATRGDCLKWIQSLREDGYAPGSIRTKAVHVNRFYGYMVQTGEFDENPMVVVMEEMSERGDASPTRRRIAVAEMREFVGSIRNPLHRAIVVVLAKTGIRVGELCNLDLRDVHLSNPAIEQYYGVQPRAAVSDRENTLFVPSDVDVGDTVNGEQRTEGNKRHRDTRIPVDDEVERALVEWLAIRPDVESPAEPLFVNVSENYGQRLTSEMVRAYVTDLARANGWYATGAGVEENVTPHYFRHFFTTELRQRTDDGYLVKYLRGDVGDVMDRYTHNWRELVAEPYSESVYQLTTRRNGNQ</sequence>
<dbReference type="PANTHER" id="PTHR30349">
    <property type="entry name" value="PHAGE INTEGRASE-RELATED"/>
    <property type="match status" value="1"/>
</dbReference>
<dbReference type="GO" id="GO:0006310">
    <property type="term" value="P:DNA recombination"/>
    <property type="evidence" value="ECO:0007669"/>
    <property type="project" value="UniProtKB-KW"/>
</dbReference>
<dbReference type="KEGG" id="hhb:Hhub_2926"/>
<dbReference type="AlphaFoldDB" id="A0A0U5HVJ9"/>
<evidence type="ECO:0000256" key="5">
    <source>
        <dbReference type="SAM" id="MobiDB-lite"/>
    </source>
</evidence>
<dbReference type="PROSITE" id="PS51898">
    <property type="entry name" value="TYR_RECOMBINASE"/>
    <property type="match status" value="1"/>
</dbReference>
<proteinExistence type="predicted"/>
<dbReference type="PROSITE" id="PS51900">
    <property type="entry name" value="CB"/>
    <property type="match status" value="1"/>
</dbReference>
<feature type="region of interest" description="Disordered" evidence="5">
    <location>
        <begin position="195"/>
        <end position="216"/>
    </location>
</feature>
<evidence type="ECO:0000256" key="4">
    <source>
        <dbReference type="PROSITE-ProRule" id="PRU01248"/>
    </source>
</evidence>
<dbReference type="InterPro" id="IPR004107">
    <property type="entry name" value="Integrase_SAM-like_N"/>
</dbReference>
<dbReference type="RefSeq" id="WP_059057324.1">
    <property type="nucleotide sequence ID" value="NZ_LN831302.1"/>
</dbReference>
<dbReference type="GeneID" id="26659553"/>
<dbReference type="Pfam" id="PF02899">
    <property type="entry name" value="Phage_int_SAM_1"/>
    <property type="match status" value="1"/>
</dbReference>
<organism evidence="8 9">
    <name type="scientific">Halobacterium hubeiense</name>
    <dbReference type="NCBI Taxonomy" id="1407499"/>
    <lineage>
        <taxon>Archaea</taxon>
        <taxon>Methanobacteriati</taxon>
        <taxon>Methanobacteriota</taxon>
        <taxon>Stenosarchaea group</taxon>
        <taxon>Halobacteria</taxon>
        <taxon>Halobacteriales</taxon>
        <taxon>Halobacteriaceae</taxon>
        <taxon>Halobacterium</taxon>
    </lineage>
</organism>
<feature type="domain" description="Tyr recombinase" evidence="6">
    <location>
        <begin position="118"/>
        <end position="338"/>
    </location>
</feature>
<dbReference type="CDD" id="cd00397">
    <property type="entry name" value="DNA_BRE_C"/>
    <property type="match status" value="1"/>
</dbReference>
<evidence type="ECO:0000256" key="3">
    <source>
        <dbReference type="ARBA" id="ARBA00023172"/>
    </source>
</evidence>
<evidence type="ECO:0000259" key="6">
    <source>
        <dbReference type="PROSITE" id="PS51898"/>
    </source>
</evidence>
<dbReference type="InterPro" id="IPR011010">
    <property type="entry name" value="DNA_brk_join_enz"/>
</dbReference>
<dbReference type="InterPro" id="IPR044068">
    <property type="entry name" value="CB"/>
</dbReference>